<dbReference type="SUPFAM" id="SSF55785">
    <property type="entry name" value="PYP-like sensor domain (PAS domain)"/>
    <property type="match status" value="1"/>
</dbReference>
<reference evidence="3" key="1">
    <citation type="submission" date="2009-09" db="EMBL/GenBank/DDBJ databases">
        <title>The complete chromosome of Desulfohalobium retbaense DSM 5692.</title>
        <authorList>
            <consortium name="US DOE Joint Genome Institute (JGI-PGF)"/>
            <person name="Lucas S."/>
            <person name="Copeland A."/>
            <person name="Lapidus A."/>
            <person name="Glavina del Rio T."/>
            <person name="Dalin E."/>
            <person name="Tice H."/>
            <person name="Bruce D."/>
            <person name="Goodwin L."/>
            <person name="Pitluck S."/>
            <person name="Kyrpides N."/>
            <person name="Mavromatis K."/>
            <person name="Ivanova N."/>
            <person name="Mikhailova N."/>
            <person name="Munk A.C."/>
            <person name="Brettin T."/>
            <person name="Detter J.C."/>
            <person name="Han C."/>
            <person name="Tapia R."/>
            <person name="Larimer F."/>
            <person name="Land M."/>
            <person name="Hauser L."/>
            <person name="Markowitz V."/>
            <person name="Cheng J.-F."/>
            <person name="Hugenholtz P."/>
            <person name="Woyke T."/>
            <person name="Wu D."/>
            <person name="Spring S."/>
            <person name="Klenk H.-P."/>
            <person name="Eisen J.A."/>
        </authorList>
    </citation>
    <scope>NUCLEOTIDE SEQUENCE [LARGE SCALE GENOMIC DNA]</scope>
    <source>
        <strain evidence="3">DSM 5692</strain>
    </source>
</reference>
<dbReference type="Proteomes" id="UP000001052">
    <property type="component" value="Chromosome"/>
</dbReference>
<dbReference type="InterPro" id="IPR035965">
    <property type="entry name" value="PAS-like_dom_sf"/>
</dbReference>
<dbReference type="GO" id="GO:0006355">
    <property type="term" value="P:regulation of DNA-templated transcription"/>
    <property type="evidence" value="ECO:0007669"/>
    <property type="project" value="InterPro"/>
</dbReference>
<dbReference type="InterPro" id="IPR013767">
    <property type="entry name" value="PAS_fold"/>
</dbReference>
<protein>
    <recommendedName>
        <fullName evidence="1">PAS fold domain-containing protein</fullName>
    </recommendedName>
</protein>
<dbReference type="eggNOG" id="COG2203">
    <property type="taxonomic scope" value="Bacteria"/>
</dbReference>
<dbReference type="EMBL" id="CP001734">
    <property type="protein sequence ID" value="ACV68213.1"/>
    <property type="molecule type" value="Genomic_DNA"/>
</dbReference>
<proteinExistence type="predicted"/>
<dbReference type="HOGENOM" id="CLU_631256_0_0_7"/>
<name>C8X1B6_DESRD</name>
<dbReference type="Pfam" id="PF00989">
    <property type="entry name" value="PAS"/>
    <property type="match status" value="1"/>
</dbReference>
<dbReference type="AlphaFoldDB" id="C8X1B6"/>
<dbReference type="OrthoDB" id="5429438at2"/>
<keyword evidence="3" id="KW-1185">Reference proteome</keyword>
<evidence type="ECO:0000313" key="2">
    <source>
        <dbReference type="EMBL" id="ACV68213.1"/>
    </source>
</evidence>
<dbReference type="KEGG" id="drt:Dret_0922"/>
<feature type="domain" description="PAS fold" evidence="1">
    <location>
        <begin position="147"/>
        <end position="214"/>
    </location>
</feature>
<sequence>MTTDEKEKYLGLATADMSIDDLLSFVNDFPALLWRIEIAKSRIEFLNNNYIVAQGLDGKLLLKNIQYQQKMLLTEDAYLLDTFMNAVREGRTAATVFRVQTEYNEIVWLKLTGAANSWDSRYYYGFLLNITDTVEVIKNIVGKDINLQLLVDDTDNPALIIDYDSRNVICCNSAARELFGKWQRDLAELKLEDLYRASMNVTMREILEKVLLTRKWKGKLDFYHNDKRGVFSAETTIRYLLHKTRKLLRISFSNPQIKHKPVREVKRKSDAAVRKHLEEHVEKTPTDISRIMKAALSSPIIDKNYDGILFSDIHVRKNKVFVYWAGHPFEGMEQGAPFPYKGSIAEDINRFNLTHLSLTDTQESIKPIDWVLFVPQGIRSYFARPFYSRKVLRTVFILCSKSPETFTGYAAEDFDSLFEPLDETIRAWRRSAKK</sequence>
<evidence type="ECO:0000259" key="1">
    <source>
        <dbReference type="Pfam" id="PF00989"/>
    </source>
</evidence>
<gene>
    <name evidence="2" type="ordered locus">Dret_0922</name>
</gene>
<accession>C8X1B6</accession>
<dbReference type="RefSeq" id="WP_015751371.1">
    <property type="nucleotide sequence ID" value="NC_013223.1"/>
</dbReference>
<organism evidence="2 3">
    <name type="scientific">Desulfohalobium retbaense (strain ATCC 49708 / DSM 5692 / JCM 16813 / HR100)</name>
    <dbReference type="NCBI Taxonomy" id="485915"/>
    <lineage>
        <taxon>Bacteria</taxon>
        <taxon>Pseudomonadati</taxon>
        <taxon>Thermodesulfobacteriota</taxon>
        <taxon>Desulfovibrionia</taxon>
        <taxon>Desulfovibrionales</taxon>
        <taxon>Desulfohalobiaceae</taxon>
        <taxon>Desulfohalobium</taxon>
    </lineage>
</organism>
<reference evidence="2 3" key="2">
    <citation type="journal article" date="2010" name="Stand. Genomic Sci.">
        <title>Complete genome sequence of Desulfohalobium retbaense type strain (HR(100)).</title>
        <authorList>
            <person name="Spring S."/>
            <person name="Nolan M."/>
            <person name="Lapidus A."/>
            <person name="Glavina Del Rio T."/>
            <person name="Copeland A."/>
            <person name="Tice H."/>
            <person name="Cheng J.F."/>
            <person name="Lucas S."/>
            <person name="Land M."/>
            <person name="Chen F."/>
            <person name="Bruce D."/>
            <person name="Goodwin L."/>
            <person name="Pitluck S."/>
            <person name="Ivanova N."/>
            <person name="Mavromatis K."/>
            <person name="Mikhailova N."/>
            <person name="Pati A."/>
            <person name="Chen A."/>
            <person name="Palaniappan K."/>
            <person name="Hauser L."/>
            <person name="Chang Y.J."/>
            <person name="Jeffries C.D."/>
            <person name="Munk C."/>
            <person name="Kiss H."/>
            <person name="Chain P."/>
            <person name="Han C."/>
            <person name="Brettin T."/>
            <person name="Detter J.C."/>
            <person name="Schuler E."/>
            <person name="Goker M."/>
            <person name="Rohde M."/>
            <person name="Bristow J."/>
            <person name="Eisen J.A."/>
            <person name="Markowitz V."/>
            <person name="Hugenholtz P."/>
            <person name="Kyrpides N.C."/>
            <person name="Klenk H.P."/>
        </authorList>
    </citation>
    <scope>NUCLEOTIDE SEQUENCE [LARGE SCALE GENOMIC DNA]</scope>
    <source>
        <strain evidence="2 3">DSM 5692</strain>
    </source>
</reference>
<evidence type="ECO:0000313" key="3">
    <source>
        <dbReference type="Proteomes" id="UP000001052"/>
    </source>
</evidence>